<dbReference type="Proteomes" id="UP000253410">
    <property type="component" value="Unassembled WGS sequence"/>
</dbReference>
<evidence type="ECO:0000256" key="4">
    <source>
        <dbReference type="ARBA" id="ARBA00022679"/>
    </source>
</evidence>
<dbReference type="InterPro" id="IPR014776">
    <property type="entry name" value="4pyrrole_Mease_sub2"/>
</dbReference>
<dbReference type="PANTHER" id="PTHR45790:SF3">
    <property type="entry name" value="S-ADENOSYL-L-METHIONINE-DEPENDENT UROPORPHYRINOGEN III METHYLTRANSFERASE, CHLOROPLASTIC"/>
    <property type="match status" value="1"/>
</dbReference>
<dbReference type="InterPro" id="IPR000878">
    <property type="entry name" value="4pyrrol_Mease"/>
</dbReference>
<evidence type="ECO:0000313" key="10">
    <source>
        <dbReference type="EMBL" id="RBL91328.1"/>
    </source>
</evidence>
<feature type="domain" description="Tetrapyrrole methylase" evidence="9">
    <location>
        <begin position="15"/>
        <end position="229"/>
    </location>
</feature>
<dbReference type="PROSITE" id="PS00839">
    <property type="entry name" value="SUMT_1"/>
    <property type="match status" value="1"/>
</dbReference>
<evidence type="ECO:0000256" key="2">
    <source>
        <dbReference type="ARBA" id="ARBA00012162"/>
    </source>
</evidence>
<sequence length="255" mass="27751">MHQQQEQNKNILHPVCIVGAGPGAADMLTVRATRCIETADVVLHDNLVSDEILALCRPDAERIYAGKKYGDTKDPAVRQQQIHELMRLHALNGKKVVRLKSGDPFIYGRAVEEIRYLQEHHIPFEVVPGITAGIAAAGLCQVPLTERNHSNAVLFCTGHTANYDHEQLDALANMLRTGTTLVMYMGLSNLSVVVAKLLQAAGSETVYVTAVSKVSAPQQQQVTASLQEIEAAIHQAALPMPVVFIIGKYATSIKV</sequence>
<dbReference type="CDD" id="cd11642">
    <property type="entry name" value="SUMT"/>
    <property type="match status" value="1"/>
</dbReference>
<keyword evidence="3 8" id="KW-0489">Methyltransferase</keyword>
<dbReference type="GO" id="GO:0019354">
    <property type="term" value="P:siroheme biosynthetic process"/>
    <property type="evidence" value="ECO:0007669"/>
    <property type="project" value="InterPro"/>
</dbReference>
<keyword evidence="11" id="KW-1185">Reference proteome</keyword>
<evidence type="ECO:0000259" key="9">
    <source>
        <dbReference type="Pfam" id="PF00590"/>
    </source>
</evidence>
<dbReference type="AlphaFoldDB" id="A0A365XZ32"/>
<dbReference type="GO" id="GO:0032259">
    <property type="term" value="P:methylation"/>
    <property type="evidence" value="ECO:0007669"/>
    <property type="project" value="UniProtKB-KW"/>
</dbReference>
<dbReference type="InterPro" id="IPR006366">
    <property type="entry name" value="CobA/CysG_C"/>
</dbReference>
<evidence type="ECO:0000256" key="6">
    <source>
        <dbReference type="ARBA" id="ARBA00023244"/>
    </source>
</evidence>
<keyword evidence="6" id="KW-0627">Porphyrin biosynthesis</keyword>
<accession>A0A365XZ32</accession>
<evidence type="ECO:0000313" key="11">
    <source>
        <dbReference type="Proteomes" id="UP000253410"/>
    </source>
</evidence>
<dbReference type="PANTHER" id="PTHR45790">
    <property type="entry name" value="SIROHEME SYNTHASE-RELATED"/>
    <property type="match status" value="1"/>
</dbReference>
<dbReference type="InterPro" id="IPR003043">
    <property type="entry name" value="Uropor_MeTrfase_CS"/>
</dbReference>
<comment type="pathway">
    <text evidence="7">Porphyrin-containing compound metabolism; siroheme biosynthesis; precorrin-2 from uroporphyrinogen III: step 1/1.</text>
</comment>
<dbReference type="RefSeq" id="WP_113613924.1">
    <property type="nucleotide sequence ID" value="NZ_QFFJ01000001.1"/>
</dbReference>
<keyword evidence="4 8" id="KW-0808">Transferase</keyword>
<dbReference type="EMBL" id="QFFJ01000001">
    <property type="protein sequence ID" value="RBL91328.1"/>
    <property type="molecule type" value="Genomic_DNA"/>
</dbReference>
<dbReference type="GO" id="GO:0004851">
    <property type="term" value="F:uroporphyrin-III C-methyltransferase activity"/>
    <property type="evidence" value="ECO:0007669"/>
    <property type="project" value="UniProtKB-EC"/>
</dbReference>
<dbReference type="Gene3D" id="3.30.950.10">
    <property type="entry name" value="Methyltransferase, Cobalt-precorrin-4 Transmethylase, Domain 2"/>
    <property type="match status" value="1"/>
</dbReference>
<dbReference type="Gene3D" id="3.40.1010.10">
    <property type="entry name" value="Cobalt-precorrin-4 Transmethylase, Domain 1"/>
    <property type="match status" value="1"/>
</dbReference>
<organism evidence="10 11">
    <name type="scientific">Chitinophaga flava</name>
    <dbReference type="NCBI Taxonomy" id="2259036"/>
    <lineage>
        <taxon>Bacteria</taxon>
        <taxon>Pseudomonadati</taxon>
        <taxon>Bacteroidota</taxon>
        <taxon>Chitinophagia</taxon>
        <taxon>Chitinophagales</taxon>
        <taxon>Chitinophagaceae</taxon>
        <taxon>Chitinophaga</taxon>
    </lineage>
</organism>
<dbReference type="Pfam" id="PF00590">
    <property type="entry name" value="TP_methylase"/>
    <property type="match status" value="1"/>
</dbReference>
<evidence type="ECO:0000256" key="8">
    <source>
        <dbReference type="RuleBase" id="RU003960"/>
    </source>
</evidence>
<dbReference type="InterPro" id="IPR014777">
    <property type="entry name" value="4pyrrole_Mease_sub1"/>
</dbReference>
<dbReference type="OrthoDB" id="9815856at2"/>
<dbReference type="EC" id="2.1.1.107" evidence="2"/>
<dbReference type="InterPro" id="IPR035996">
    <property type="entry name" value="4pyrrol_Methylase_sf"/>
</dbReference>
<comment type="similarity">
    <text evidence="1 8">Belongs to the precorrin methyltransferase family.</text>
</comment>
<evidence type="ECO:0000256" key="3">
    <source>
        <dbReference type="ARBA" id="ARBA00022603"/>
    </source>
</evidence>
<dbReference type="NCBIfam" id="NF004790">
    <property type="entry name" value="PRK06136.1"/>
    <property type="match status" value="1"/>
</dbReference>
<evidence type="ECO:0000256" key="5">
    <source>
        <dbReference type="ARBA" id="ARBA00022691"/>
    </source>
</evidence>
<reference evidence="10 11" key="1">
    <citation type="submission" date="2018-05" db="EMBL/GenBank/DDBJ databases">
        <title>Chitinophaga sp. K3CV102501T nov., isolated from isolated from a monsoon evergreen broad-leaved forest soil.</title>
        <authorList>
            <person name="Lv Y."/>
        </authorList>
    </citation>
    <scope>NUCLEOTIDE SEQUENCE [LARGE SCALE GENOMIC DNA]</scope>
    <source>
        <strain evidence="10 11">GDMCC 1.1325</strain>
    </source>
</reference>
<dbReference type="PROSITE" id="PS00840">
    <property type="entry name" value="SUMT_2"/>
    <property type="match status" value="1"/>
</dbReference>
<name>A0A365XZ32_9BACT</name>
<keyword evidence="5" id="KW-0949">S-adenosyl-L-methionine</keyword>
<protein>
    <recommendedName>
        <fullName evidence="2">uroporphyrinogen-III C-methyltransferase</fullName>
        <ecNumber evidence="2">2.1.1.107</ecNumber>
    </recommendedName>
</protein>
<dbReference type="SUPFAM" id="SSF53790">
    <property type="entry name" value="Tetrapyrrole methylase"/>
    <property type="match status" value="1"/>
</dbReference>
<evidence type="ECO:0000256" key="7">
    <source>
        <dbReference type="ARBA" id="ARBA00025705"/>
    </source>
</evidence>
<dbReference type="InterPro" id="IPR050161">
    <property type="entry name" value="Siro_Cobalamin_biosynth"/>
</dbReference>
<gene>
    <name evidence="10" type="primary">cobA</name>
    <name evidence="10" type="ORF">DF182_01500</name>
</gene>
<evidence type="ECO:0000256" key="1">
    <source>
        <dbReference type="ARBA" id="ARBA00005879"/>
    </source>
</evidence>
<dbReference type="FunFam" id="3.40.1010.10:FF:000001">
    <property type="entry name" value="Siroheme synthase"/>
    <property type="match status" value="1"/>
</dbReference>
<dbReference type="NCBIfam" id="TIGR01469">
    <property type="entry name" value="cobA_cysG_Cterm"/>
    <property type="match status" value="1"/>
</dbReference>
<proteinExistence type="inferred from homology"/>
<comment type="caution">
    <text evidence="10">The sequence shown here is derived from an EMBL/GenBank/DDBJ whole genome shotgun (WGS) entry which is preliminary data.</text>
</comment>